<feature type="chain" id="PRO_5041948374" evidence="2">
    <location>
        <begin position="22"/>
        <end position="154"/>
    </location>
</feature>
<keyword evidence="2" id="KW-0732">Signal</keyword>
<accession>A0AAE1NLW4</accession>
<dbReference type="AlphaFoldDB" id="A0AAE1NLW4"/>
<evidence type="ECO:0000313" key="3">
    <source>
        <dbReference type="EMBL" id="KAK4291882.1"/>
    </source>
</evidence>
<feature type="region of interest" description="Disordered" evidence="1">
    <location>
        <begin position="22"/>
        <end position="80"/>
    </location>
</feature>
<proteinExistence type="predicted"/>
<sequence length="154" mass="17088">MKMMVMVMLLLLMMMLERSLTTHLTHHPPPPPPPPPTTKAPPTPPPPTTKAPPTPPPPTTPPPTPPTNEHTYINTTNTTNTTQETAIIPRGYIYTDWSTIPDDTVQGKLVVVPNKKISHAAKPMYTVNVKKPCLDWYVLGLVQQQTTTMAVQIW</sequence>
<dbReference type="EMBL" id="JAWZYT010005013">
    <property type="protein sequence ID" value="KAK4291882.1"/>
    <property type="molecule type" value="Genomic_DNA"/>
</dbReference>
<keyword evidence="4" id="KW-1185">Reference proteome</keyword>
<evidence type="ECO:0000256" key="1">
    <source>
        <dbReference type="SAM" id="MobiDB-lite"/>
    </source>
</evidence>
<comment type="caution">
    <text evidence="3">The sequence shown here is derived from an EMBL/GenBank/DDBJ whole genome shotgun (WGS) entry which is preliminary data.</text>
</comment>
<name>A0AAE1NLW4_9EUCA</name>
<evidence type="ECO:0000256" key="2">
    <source>
        <dbReference type="SAM" id="SignalP"/>
    </source>
</evidence>
<feature type="signal peptide" evidence="2">
    <location>
        <begin position="1"/>
        <end position="21"/>
    </location>
</feature>
<protein>
    <submittedName>
        <fullName evidence="3">Uncharacterized protein</fullName>
    </submittedName>
</protein>
<evidence type="ECO:0000313" key="4">
    <source>
        <dbReference type="Proteomes" id="UP001292094"/>
    </source>
</evidence>
<organism evidence="3 4">
    <name type="scientific">Petrolisthes manimaculis</name>
    <dbReference type="NCBI Taxonomy" id="1843537"/>
    <lineage>
        <taxon>Eukaryota</taxon>
        <taxon>Metazoa</taxon>
        <taxon>Ecdysozoa</taxon>
        <taxon>Arthropoda</taxon>
        <taxon>Crustacea</taxon>
        <taxon>Multicrustacea</taxon>
        <taxon>Malacostraca</taxon>
        <taxon>Eumalacostraca</taxon>
        <taxon>Eucarida</taxon>
        <taxon>Decapoda</taxon>
        <taxon>Pleocyemata</taxon>
        <taxon>Anomura</taxon>
        <taxon>Galatheoidea</taxon>
        <taxon>Porcellanidae</taxon>
        <taxon>Petrolisthes</taxon>
    </lineage>
</organism>
<dbReference type="Proteomes" id="UP001292094">
    <property type="component" value="Unassembled WGS sequence"/>
</dbReference>
<feature type="compositionally biased region" description="Low complexity" evidence="1">
    <location>
        <begin position="67"/>
        <end position="80"/>
    </location>
</feature>
<reference evidence="3" key="1">
    <citation type="submission" date="2023-11" db="EMBL/GenBank/DDBJ databases">
        <title>Genome assemblies of two species of porcelain crab, Petrolisthes cinctipes and Petrolisthes manimaculis (Anomura: Porcellanidae).</title>
        <authorList>
            <person name="Angst P."/>
        </authorList>
    </citation>
    <scope>NUCLEOTIDE SEQUENCE</scope>
    <source>
        <strain evidence="3">PB745_02</strain>
        <tissue evidence="3">Gill</tissue>
    </source>
</reference>
<gene>
    <name evidence="3" type="ORF">Pmani_035309</name>
</gene>
<feature type="compositionally biased region" description="Pro residues" evidence="1">
    <location>
        <begin position="27"/>
        <end position="66"/>
    </location>
</feature>